<evidence type="ECO:0000259" key="1">
    <source>
        <dbReference type="Pfam" id="PF08818"/>
    </source>
</evidence>
<gene>
    <name evidence="2" type="ORF">SAMN05444266_109107</name>
</gene>
<dbReference type="Proteomes" id="UP000184420">
    <property type="component" value="Unassembled WGS sequence"/>
</dbReference>
<accession>A0A1M7K1C2</accession>
<feature type="domain" description="YdhG-like" evidence="1">
    <location>
        <begin position="32"/>
        <end position="127"/>
    </location>
</feature>
<dbReference type="AlphaFoldDB" id="A0A1M7K1C2"/>
<dbReference type="InterPro" id="IPR014922">
    <property type="entry name" value="YdhG-like"/>
</dbReference>
<keyword evidence="3" id="KW-1185">Reference proteome</keyword>
<dbReference type="Pfam" id="PF13376">
    <property type="entry name" value="OmdA"/>
    <property type="match status" value="1"/>
</dbReference>
<reference evidence="2 3" key="1">
    <citation type="submission" date="2016-11" db="EMBL/GenBank/DDBJ databases">
        <authorList>
            <person name="Jaros S."/>
            <person name="Januszkiewicz K."/>
            <person name="Wedrychowicz H."/>
        </authorList>
    </citation>
    <scope>NUCLEOTIDE SEQUENCE [LARGE SCALE GENOMIC DNA]</scope>
    <source>
        <strain evidence="2 3">DSM 27406</strain>
    </source>
</reference>
<evidence type="ECO:0000313" key="3">
    <source>
        <dbReference type="Proteomes" id="UP000184420"/>
    </source>
</evidence>
<evidence type="ECO:0000313" key="2">
    <source>
        <dbReference type="EMBL" id="SHM59015.1"/>
    </source>
</evidence>
<sequence length="217" mass="24726">MKTTTSRSSSKTEKKTDERIDAYIEKAADFARPILTHLRELVHNEYPEIGETIKWGFPHFEYNGAILFSMAAFKKHCAVVLWKASLMEDPDNILSEVGESGMGHLGKLETLKDLPSDKILKKYLKQAAKLIDEGVKLPKKPVSKEKKEITAPADLMAALKKNKAALNTYEAFSYSNKKEYVSWIEEAKTEATRQSRIANAVEWMAEGKIRNWKYLKK</sequence>
<dbReference type="SUPFAM" id="SSF159888">
    <property type="entry name" value="YdhG-like"/>
    <property type="match status" value="1"/>
</dbReference>
<dbReference type="EMBL" id="FRBL01000009">
    <property type="protein sequence ID" value="SHM59015.1"/>
    <property type="molecule type" value="Genomic_DNA"/>
</dbReference>
<dbReference type="OrthoDB" id="9800461at2"/>
<proteinExistence type="predicted"/>
<name>A0A1M7K1C2_9BACT</name>
<dbReference type="STRING" id="1419482.SAMN05444266_109107"/>
<dbReference type="Pfam" id="PF08818">
    <property type="entry name" value="DUF1801"/>
    <property type="match status" value="1"/>
</dbReference>
<dbReference type="RefSeq" id="WP_073085530.1">
    <property type="nucleotide sequence ID" value="NZ_FRBL01000009.1"/>
</dbReference>
<organism evidence="2 3">
    <name type="scientific">Chitinophaga jiangningensis</name>
    <dbReference type="NCBI Taxonomy" id="1419482"/>
    <lineage>
        <taxon>Bacteria</taxon>
        <taxon>Pseudomonadati</taxon>
        <taxon>Bacteroidota</taxon>
        <taxon>Chitinophagia</taxon>
        <taxon>Chitinophagales</taxon>
        <taxon>Chitinophagaceae</taxon>
        <taxon>Chitinophaga</taxon>
    </lineage>
</organism>
<protein>
    <submittedName>
        <fullName evidence="2">Uncharacterized conserved protein YdeI, YjbR/CyaY-like superfamily, DUF1801 family</fullName>
    </submittedName>
</protein>
<dbReference type="Gene3D" id="3.90.1150.200">
    <property type="match status" value="1"/>
</dbReference>